<evidence type="ECO:0008006" key="14">
    <source>
        <dbReference type="Google" id="ProtNLM"/>
    </source>
</evidence>
<comment type="caution">
    <text evidence="12">The sequence shown here is derived from an EMBL/GenBank/DDBJ whole genome shotgun (WGS) entry which is preliminary data.</text>
</comment>
<dbReference type="EMBL" id="LGUA01001304">
    <property type="protein sequence ID" value="OAX78804.1"/>
    <property type="molecule type" value="Genomic_DNA"/>
</dbReference>
<feature type="repeat" description="Solcar" evidence="9">
    <location>
        <begin position="153"/>
        <end position="242"/>
    </location>
</feature>
<reference evidence="12 13" key="1">
    <citation type="submission" date="2015-07" db="EMBL/GenBank/DDBJ databases">
        <title>Emmonsia species relationships and genome sequence.</title>
        <authorList>
            <person name="Cuomo C.A."/>
            <person name="Schwartz I.S."/>
            <person name="Kenyon C."/>
            <person name="de Hoog G.S."/>
            <person name="Govender N.P."/>
            <person name="Botha A."/>
            <person name="Moreno L."/>
            <person name="de Vries M."/>
            <person name="Munoz J.F."/>
            <person name="Stielow J.B."/>
        </authorList>
    </citation>
    <scope>NUCLEOTIDE SEQUENCE [LARGE SCALE GENOMIC DNA]</scope>
    <source>
        <strain evidence="12 13">CBS 136260</strain>
    </source>
</reference>
<comment type="subcellular location">
    <subcellularLocation>
        <location evidence="1">Mitochondrion inner membrane</location>
        <topology evidence="1">Multi-pass membrane protein</topology>
    </subcellularLocation>
</comment>
<proteinExistence type="inferred from homology"/>
<keyword evidence="3 9" id="KW-0812">Transmembrane</keyword>
<dbReference type="InterPro" id="IPR018108">
    <property type="entry name" value="MCP_transmembrane"/>
</dbReference>
<evidence type="ECO:0000256" key="2">
    <source>
        <dbReference type="ARBA" id="ARBA00022448"/>
    </source>
</evidence>
<keyword evidence="5" id="KW-0999">Mitochondrion inner membrane</keyword>
<dbReference type="InterPro" id="IPR023395">
    <property type="entry name" value="MCP_dom_sf"/>
</dbReference>
<dbReference type="Gene3D" id="1.50.40.10">
    <property type="entry name" value="Mitochondrial carrier domain"/>
    <property type="match status" value="2"/>
</dbReference>
<evidence type="ECO:0000256" key="1">
    <source>
        <dbReference type="ARBA" id="ARBA00004448"/>
    </source>
</evidence>
<keyword evidence="2 10" id="KW-0813">Transport</keyword>
<dbReference type="GO" id="GO:0005743">
    <property type="term" value="C:mitochondrial inner membrane"/>
    <property type="evidence" value="ECO:0007669"/>
    <property type="project" value="UniProtKB-SubCell"/>
</dbReference>
<keyword evidence="4" id="KW-0677">Repeat</keyword>
<feature type="repeat" description="Solcar" evidence="9">
    <location>
        <begin position="31"/>
        <end position="143"/>
    </location>
</feature>
<dbReference type="PROSITE" id="PS50920">
    <property type="entry name" value="SOLCAR"/>
    <property type="match status" value="3"/>
</dbReference>
<dbReference type="GO" id="GO:1990519">
    <property type="term" value="P:pyrimidine nucleotide import into mitochondrion"/>
    <property type="evidence" value="ECO:0007669"/>
    <property type="project" value="TreeGrafter"/>
</dbReference>
<dbReference type="Proteomes" id="UP000091918">
    <property type="component" value="Unassembled WGS sequence"/>
</dbReference>
<feature type="region of interest" description="Disordered" evidence="11">
    <location>
        <begin position="1"/>
        <end position="24"/>
    </location>
</feature>
<dbReference type="Pfam" id="PF00153">
    <property type="entry name" value="Mito_carr"/>
    <property type="match status" value="3"/>
</dbReference>
<dbReference type="STRING" id="1658172.A0A1B7NPQ5"/>
<dbReference type="GO" id="GO:0015218">
    <property type="term" value="F:pyrimidine nucleotide transmembrane transporter activity"/>
    <property type="evidence" value="ECO:0007669"/>
    <property type="project" value="InterPro"/>
</dbReference>
<gene>
    <name evidence="12" type="ORF">ACJ72_06885</name>
</gene>
<evidence type="ECO:0000256" key="3">
    <source>
        <dbReference type="ARBA" id="ARBA00022692"/>
    </source>
</evidence>
<evidence type="ECO:0000256" key="11">
    <source>
        <dbReference type="SAM" id="MobiDB-lite"/>
    </source>
</evidence>
<evidence type="ECO:0000256" key="9">
    <source>
        <dbReference type="PROSITE-ProRule" id="PRU00282"/>
    </source>
</evidence>
<keyword evidence="13" id="KW-1185">Reference proteome</keyword>
<dbReference type="PANTHER" id="PTHR45829:SF4">
    <property type="entry name" value="MITOCHONDRIAL CARRIER PROTEIN RIM2"/>
    <property type="match status" value="1"/>
</dbReference>
<dbReference type="SUPFAM" id="SSF103506">
    <property type="entry name" value="Mitochondrial carrier"/>
    <property type="match status" value="1"/>
</dbReference>
<dbReference type="AlphaFoldDB" id="A0A1B7NPQ5"/>
<evidence type="ECO:0000256" key="6">
    <source>
        <dbReference type="ARBA" id="ARBA00022989"/>
    </source>
</evidence>
<organism evidence="12 13">
    <name type="scientific">Emergomyces africanus</name>
    <dbReference type="NCBI Taxonomy" id="1955775"/>
    <lineage>
        <taxon>Eukaryota</taxon>
        <taxon>Fungi</taxon>
        <taxon>Dikarya</taxon>
        <taxon>Ascomycota</taxon>
        <taxon>Pezizomycotina</taxon>
        <taxon>Eurotiomycetes</taxon>
        <taxon>Eurotiomycetidae</taxon>
        <taxon>Onygenales</taxon>
        <taxon>Ajellomycetaceae</taxon>
        <taxon>Emergomyces</taxon>
    </lineage>
</organism>
<dbReference type="PANTHER" id="PTHR45829">
    <property type="entry name" value="MITOCHONDRIAL CARRIER PROTEIN RIM2"/>
    <property type="match status" value="1"/>
</dbReference>
<evidence type="ECO:0000256" key="7">
    <source>
        <dbReference type="ARBA" id="ARBA00023128"/>
    </source>
</evidence>
<evidence type="ECO:0000256" key="4">
    <source>
        <dbReference type="ARBA" id="ARBA00022737"/>
    </source>
</evidence>
<comment type="similarity">
    <text evidence="10">Belongs to the mitochondrial carrier (TC 2.A.29) family.</text>
</comment>
<keyword evidence="7" id="KW-0496">Mitochondrion</keyword>
<evidence type="ECO:0000256" key="5">
    <source>
        <dbReference type="ARBA" id="ARBA00022792"/>
    </source>
</evidence>
<evidence type="ECO:0000313" key="12">
    <source>
        <dbReference type="EMBL" id="OAX78804.1"/>
    </source>
</evidence>
<sequence>MNILDRSNSPPPPTHSPGSDGRLGQASLDAMASWTHLAAGASGGMATALLTSPLDVLRTRLQSDLYSSPSKTPRLPTISTHSQSLLFLSRSAVLHFRETLEILSSIHRLEGWRSLFKGLGPSLTGVVPATAIKFYTYGNCKQLLPGVLQCDKDLTLVHVLSAASAGIVTGTATNPIWVIKTRLQLDRSRSSGAAQYSNSVDCARQILRNEGLRGLYRGLGASYLGVIETTLHLTAYERMKDTLTSRGGLPDHLAENEAVQGVILSGAAGISKLVAVLIAYPHEVIRTRLRQAPLPDGRQKYTGVIQCLRMMWREGGAASMYGGLTAHLIRTVPSAAITLGSYELVLRALRA</sequence>
<dbReference type="OrthoDB" id="269120at2759"/>
<evidence type="ECO:0000256" key="8">
    <source>
        <dbReference type="ARBA" id="ARBA00023136"/>
    </source>
</evidence>
<accession>A0A1B7NPQ5</accession>
<evidence type="ECO:0000256" key="10">
    <source>
        <dbReference type="RuleBase" id="RU000488"/>
    </source>
</evidence>
<feature type="repeat" description="Solcar" evidence="9">
    <location>
        <begin position="260"/>
        <end position="348"/>
    </location>
</feature>
<keyword evidence="6" id="KW-1133">Transmembrane helix</keyword>
<keyword evidence="8 9" id="KW-0472">Membrane</keyword>
<dbReference type="InterPro" id="IPR049562">
    <property type="entry name" value="SLC25A33/36-like"/>
</dbReference>
<name>A0A1B7NPQ5_9EURO</name>
<evidence type="ECO:0000313" key="13">
    <source>
        <dbReference type="Proteomes" id="UP000091918"/>
    </source>
</evidence>
<protein>
    <recommendedName>
        <fullName evidence="14">Mitochondrial thiamine pyrophosphate carrier 1</fullName>
    </recommendedName>
</protein>